<accession>A0A6I9QP88</accession>
<organism evidence="4 5">
    <name type="scientific">Elaeis guineensis var. tenera</name>
    <name type="common">Oil palm</name>
    <dbReference type="NCBI Taxonomy" id="51953"/>
    <lineage>
        <taxon>Eukaryota</taxon>
        <taxon>Viridiplantae</taxon>
        <taxon>Streptophyta</taxon>
        <taxon>Embryophyta</taxon>
        <taxon>Tracheophyta</taxon>
        <taxon>Spermatophyta</taxon>
        <taxon>Magnoliopsida</taxon>
        <taxon>Liliopsida</taxon>
        <taxon>Arecaceae</taxon>
        <taxon>Arecoideae</taxon>
        <taxon>Cocoseae</taxon>
        <taxon>Elaeidinae</taxon>
        <taxon>Elaeis</taxon>
    </lineage>
</organism>
<dbReference type="Proteomes" id="UP000504607">
    <property type="component" value="Chromosome 2"/>
</dbReference>
<name>A0A6I9QP88_ELAGV</name>
<dbReference type="GO" id="GO:0003723">
    <property type="term" value="F:RNA binding"/>
    <property type="evidence" value="ECO:0007669"/>
    <property type="project" value="InterPro"/>
</dbReference>
<dbReference type="SUPFAM" id="SSF55895">
    <property type="entry name" value="Ribonuclease Rh-like"/>
    <property type="match status" value="1"/>
</dbReference>
<dbReference type="GO" id="GO:0005576">
    <property type="term" value="C:extracellular region"/>
    <property type="evidence" value="ECO:0007669"/>
    <property type="project" value="TreeGrafter"/>
</dbReference>
<dbReference type="GO" id="GO:0033897">
    <property type="term" value="F:ribonuclease T2 activity"/>
    <property type="evidence" value="ECO:0007669"/>
    <property type="project" value="InterPro"/>
</dbReference>
<dbReference type="KEGG" id="egu:105038640"/>
<dbReference type="GeneID" id="105038640"/>
<comment type="similarity">
    <text evidence="1 2">Belongs to the RNase T2 family.</text>
</comment>
<evidence type="ECO:0000256" key="1">
    <source>
        <dbReference type="ARBA" id="ARBA00007469"/>
    </source>
</evidence>
<keyword evidence="4" id="KW-1185">Reference proteome</keyword>
<evidence type="ECO:0000256" key="3">
    <source>
        <dbReference type="SAM" id="SignalP"/>
    </source>
</evidence>
<dbReference type="RefSeq" id="XP_010912810.1">
    <property type="nucleotide sequence ID" value="XM_010914508.2"/>
</dbReference>
<protein>
    <submittedName>
        <fullName evidence="5">Extracellular ribonuclease LE</fullName>
    </submittedName>
</protein>
<dbReference type="InterPro" id="IPR001568">
    <property type="entry name" value="RNase_T2-like"/>
</dbReference>
<reference evidence="5" key="1">
    <citation type="submission" date="2025-08" db="UniProtKB">
        <authorList>
            <consortium name="RefSeq"/>
        </authorList>
    </citation>
    <scope>IDENTIFICATION</scope>
</reference>
<evidence type="ECO:0000313" key="4">
    <source>
        <dbReference type="Proteomes" id="UP000504607"/>
    </source>
</evidence>
<dbReference type="OrthoDB" id="435754at2759"/>
<keyword evidence="3" id="KW-0732">Signal</keyword>
<dbReference type="PANTHER" id="PTHR11240">
    <property type="entry name" value="RIBONUCLEASE T2"/>
    <property type="match status" value="1"/>
</dbReference>
<feature type="chain" id="PRO_5026771863" evidence="3">
    <location>
        <begin position="27"/>
        <end position="257"/>
    </location>
</feature>
<dbReference type="AlphaFoldDB" id="A0A6I9QP88"/>
<dbReference type="PANTHER" id="PTHR11240:SF57">
    <property type="entry name" value="OS09G0538000 PROTEIN"/>
    <property type="match status" value="1"/>
</dbReference>
<proteinExistence type="inferred from homology"/>
<dbReference type="InterPro" id="IPR036430">
    <property type="entry name" value="RNase_T2-like_sf"/>
</dbReference>
<sequence length="257" mass="28745">MATSKALPLLFLLGLLSLASSPTTAASEFDFFYLSLMWPGAYCSSSFWSKCCRPTTGKPALDFFVQALETYNSITDEPVTKCSTQCRFSVNALRDLIDDLYAYWTNVSCPSNNGRQQWERVWCTYGTCSGFNQTYYFQRALALRAKVDLLCILKNNGIVPSSTKSYTLEDIQNAFIPTLGFSTVVECNQKWWFGDYQLYKIHICVSSDAKSIISCPIQKSSNCGSKVKFLPFDPNALPISNLADLMIKMPAAIDIDV</sequence>
<dbReference type="Gene3D" id="3.90.730.10">
    <property type="entry name" value="Ribonuclease T2-like"/>
    <property type="match status" value="1"/>
</dbReference>
<gene>
    <name evidence="5" type="primary">LOC105038640</name>
</gene>
<dbReference type="GO" id="GO:0006401">
    <property type="term" value="P:RNA catabolic process"/>
    <property type="evidence" value="ECO:0007669"/>
    <property type="project" value="TreeGrafter"/>
</dbReference>
<evidence type="ECO:0000313" key="5">
    <source>
        <dbReference type="RefSeq" id="XP_010912810.1"/>
    </source>
</evidence>
<dbReference type="Pfam" id="PF00445">
    <property type="entry name" value="Ribonuclease_T2"/>
    <property type="match status" value="1"/>
</dbReference>
<evidence type="ECO:0000256" key="2">
    <source>
        <dbReference type="RuleBase" id="RU004328"/>
    </source>
</evidence>
<dbReference type="InParanoid" id="A0A6I9QP88"/>
<feature type="signal peptide" evidence="3">
    <location>
        <begin position="1"/>
        <end position="26"/>
    </location>
</feature>